<dbReference type="InterPro" id="IPR027482">
    <property type="entry name" value="Sec1-like_dom2"/>
</dbReference>
<dbReference type="Pfam" id="PF00995">
    <property type="entry name" value="Sec1"/>
    <property type="match status" value="1"/>
</dbReference>
<dbReference type="EMBL" id="HG691725">
    <property type="protein sequence ID" value="CDI79534.1"/>
    <property type="molecule type" value="Genomic_DNA"/>
</dbReference>
<reference evidence="2" key="1">
    <citation type="submission" date="2013-10" db="EMBL/GenBank/DDBJ databases">
        <title>Genomic analysis of the causative agents of coccidiosis in chickens.</title>
        <authorList>
            <person name="Reid A.J."/>
            <person name="Blake D."/>
            <person name="Billington K."/>
            <person name="Browne H."/>
            <person name="Dunn M."/>
            <person name="Hung S."/>
            <person name="Kawahara F."/>
            <person name="Miranda-Saavedra D."/>
            <person name="Mourier T."/>
            <person name="Nagra H."/>
            <person name="Otto T.D."/>
            <person name="Rawlings N."/>
            <person name="Sanchez A."/>
            <person name="Sanders M."/>
            <person name="Subramaniam C."/>
            <person name="Tay Y."/>
            <person name="Dear P."/>
            <person name="Doerig C."/>
            <person name="Gruber A."/>
            <person name="Parkinson J."/>
            <person name="Shirley M."/>
            <person name="Wan K.L."/>
            <person name="Berriman M."/>
            <person name="Tomley F."/>
            <person name="Pain A."/>
        </authorList>
    </citation>
    <scope>NUCLEOTIDE SEQUENCE [LARGE SCALE GENOMIC DNA]</scope>
    <source>
        <strain evidence="2">Houghton</strain>
    </source>
</reference>
<keyword evidence="3" id="KW-1185">Reference proteome</keyword>
<evidence type="ECO:0000313" key="3">
    <source>
        <dbReference type="Proteomes" id="UP000018201"/>
    </source>
</evidence>
<dbReference type="PIRSF" id="PIRSF005715">
    <property type="entry name" value="VPS45_Sec1"/>
    <property type="match status" value="1"/>
</dbReference>
<proteinExistence type="inferred from homology"/>
<reference evidence="2" key="2">
    <citation type="submission" date="2013-10" db="EMBL/GenBank/DDBJ databases">
        <authorList>
            <person name="Aslett M."/>
        </authorList>
    </citation>
    <scope>NUCLEOTIDE SEQUENCE [LARGE SCALE GENOMIC DNA]</scope>
    <source>
        <strain evidence="2">Houghton</strain>
    </source>
</reference>
<dbReference type="InterPro" id="IPR001619">
    <property type="entry name" value="Sec1-like"/>
</dbReference>
<dbReference type="Gene3D" id="1.25.40.60">
    <property type="match status" value="1"/>
</dbReference>
<protein>
    <submittedName>
        <fullName evidence="2">Syntaxin binding protein, putative</fullName>
    </submittedName>
</protein>
<dbReference type="Gene3D" id="3.90.830.10">
    <property type="entry name" value="Syntaxin Binding Protein 1, Chain A, domain 2"/>
    <property type="match status" value="1"/>
</dbReference>
<gene>
    <name evidence="2" type="ORF">EPH_0032240</name>
</gene>
<dbReference type="Gene3D" id="3.40.50.1910">
    <property type="match status" value="2"/>
</dbReference>
<dbReference type="VEuPathDB" id="ToxoDB:EPH_0032240"/>
<organism evidence="2 3">
    <name type="scientific">Eimeria praecox</name>
    <dbReference type="NCBI Taxonomy" id="51316"/>
    <lineage>
        <taxon>Eukaryota</taxon>
        <taxon>Sar</taxon>
        <taxon>Alveolata</taxon>
        <taxon>Apicomplexa</taxon>
        <taxon>Conoidasida</taxon>
        <taxon>Coccidia</taxon>
        <taxon>Eucoccidiorida</taxon>
        <taxon>Eimeriorina</taxon>
        <taxon>Eimeriidae</taxon>
        <taxon>Eimeria</taxon>
    </lineage>
</organism>
<dbReference type="InterPro" id="IPR043127">
    <property type="entry name" value="Sec-1-like_dom3a"/>
</dbReference>
<dbReference type="OrthoDB" id="2228at2759"/>
<dbReference type="SUPFAM" id="SSF56815">
    <property type="entry name" value="Sec1/munc18-like (SM) proteins"/>
    <property type="match status" value="1"/>
</dbReference>
<dbReference type="InterPro" id="IPR036045">
    <property type="entry name" value="Sec1-like_sf"/>
</dbReference>
<accession>U6GLR3</accession>
<dbReference type="GO" id="GO:0016192">
    <property type="term" value="P:vesicle-mediated transport"/>
    <property type="evidence" value="ECO:0007669"/>
    <property type="project" value="InterPro"/>
</dbReference>
<dbReference type="Proteomes" id="UP000018201">
    <property type="component" value="Unassembled WGS sequence"/>
</dbReference>
<evidence type="ECO:0000256" key="1">
    <source>
        <dbReference type="ARBA" id="ARBA00009884"/>
    </source>
</evidence>
<dbReference type="AlphaFoldDB" id="U6GLR3"/>
<comment type="similarity">
    <text evidence="1">Belongs to the STXBP/unc-18/SEC1 family.</text>
</comment>
<dbReference type="PANTHER" id="PTHR11679">
    <property type="entry name" value="VESICLE PROTEIN SORTING-ASSOCIATED"/>
    <property type="match status" value="1"/>
</dbReference>
<evidence type="ECO:0000313" key="2">
    <source>
        <dbReference type="EMBL" id="CDI79534.1"/>
    </source>
</evidence>
<dbReference type="InterPro" id="IPR043154">
    <property type="entry name" value="Sec-1-like_dom1"/>
</dbReference>
<name>U6GLR3_9EIME</name>
<sequence>MASIKGISKRRLLEGMVRRVGGPGNYIAMVVDEKTLNVLSSCCSVYDVLYDGVTIVELISKQRQPLPELNALYFLSPSEDSVQALINDFKDEKKPQYRSAYVYFSSPIPYEQRVFHFGMPNALFELFPLPSRYLLQKVADDLVSLCVTIGQKPAVRYHRNQLPWCEQLATLVHKGLEAEEILPSDHPGTTLLILDRSVDLAPLFIHEYTYQALAYDVLGLPVCCPKPPKKESLDAPVIMEDVYEYDVTNNMGLVERKKAILGEQDEVWVRYRHQHVQEVNQSVQEEVQLFLKENSTAKVQQNMATTSEDTLRAIRSLPQYQEALSRYWTHVTLSEKCFDKLQELKIMAVGAVEQDLCCGVDKDGKEISASKLQAAVGSLVSDDSIQPDEKLRLLLLEFTQILGLDAADRTKAMETAQMSLLNRRCIQRFLELELHAASLSREQASKSKPSHIFEEDREKIRHFKQRAKRARYDLSRRMMGNHDTAQTKRGTAVIGRSTEWTWDSAVPEVVQKPQSSPSILDKSKKGLIVFILGGIVQSEMRCAYEVSKELNCEVFIGGTNILTPSQVLKQLKEQAPVN</sequence>
<dbReference type="Gene3D" id="3.40.50.2060">
    <property type="match status" value="1"/>
</dbReference>